<evidence type="ECO:0000313" key="6">
    <source>
        <dbReference type="Proteomes" id="UP000019112"/>
    </source>
</evidence>
<keyword evidence="3" id="KW-0472">Membrane</keyword>
<dbReference type="InterPro" id="IPR027304">
    <property type="entry name" value="Trigger_fact/SurA_dom_sf"/>
</dbReference>
<accession>W6TE76</accession>
<organism evidence="5 6">
    <name type="scientific">Holospora obtusa F1</name>
    <dbReference type="NCBI Taxonomy" id="1399147"/>
    <lineage>
        <taxon>Bacteria</taxon>
        <taxon>Pseudomonadati</taxon>
        <taxon>Pseudomonadota</taxon>
        <taxon>Alphaproteobacteria</taxon>
        <taxon>Holosporales</taxon>
        <taxon>Holosporaceae</taxon>
        <taxon>Holospora</taxon>
    </lineage>
</organism>
<gene>
    <name evidence="5" type="ORF">P618_200847</name>
</gene>
<comment type="caution">
    <text evidence="5">The sequence shown here is derived from an EMBL/GenBank/DDBJ whole genome shotgun (WGS) entry which is preliminary data.</text>
</comment>
<evidence type="ECO:0000256" key="1">
    <source>
        <dbReference type="ARBA" id="ARBA00004236"/>
    </source>
</evidence>
<dbReference type="RefSeq" id="WP_021827020.1">
    <property type="nucleotide sequence ID" value="NZ_AWTR02000074.1"/>
</dbReference>
<sequence>MFESKKSPFVVGLFVLLAFALSMGSPFVKFSQIWDRPVISVGKTKIYEQEFRKLFAQKMRMLSILKSSGALPSTVLGHETQYILEDLLKDIALKEELRTLGFQVSDRYIKQLITKYPEFQDGKGKFSERKFRETLKSLSLGLKEFLDLEKDRISKQRLQQTLMLQFLTPSILEHGIDKAVGQRRKIRWKKYDPSSIQNVTPPTLEELKTFYHKKEKFKAPLSKRVTVLKVSSLKKNAREMVQVEEELSAGNSLEEIGKKLNLYCTTVSVQRLKDVDKIISNNSPLSFKKMTYDKINLLNPKSDPEIVQNAQEAYVIQVQRIEPERLLSFEEAKPLLRVSWLKMAKRNLAKKQALKDKNKEKVKKMQHAYVTWLAPNKDIPEIIWNTAFKISLHEFRVIEKKDGIWLLYLEEIEEMYKTPEQLEETHRLLKEEWKIKAWYSYTQGLLKQYQIEIDTNRIENILQNQKGR</sequence>
<dbReference type="Proteomes" id="UP000019112">
    <property type="component" value="Unassembled WGS sequence"/>
</dbReference>
<name>W6TE76_HOLOB</name>
<dbReference type="OrthoDB" id="9768393at2"/>
<dbReference type="SUPFAM" id="SSF109998">
    <property type="entry name" value="Triger factor/SurA peptide-binding domain-like"/>
    <property type="match status" value="1"/>
</dbReference>
<dbReference type="InterPro" id="IPR052029">
    <property type="entry name" value="PpiD_chaperone"/>
</dbReference>
<keyword evidence="2" id="KW-1003">Cell membrane</keyword>
<evidence type="ECO:0000256" key="2">
    <source>
        <dbReference type="ARBA" id="ARBA00022475"/>
    </source>
</evidence>
<dbReference type="GO" id="GO:0005886">
    <property type="term" value="C:plasma membrane"/>
    <property type="evidence" value="ECO:0007669"/>
    <property type="project" value="UniProtKB-SubCell"/>
</dbReference>
<comment type="subcellular location">
    <subcellularLocation>
        <location evidence="1">Cell membrane</location>
    </subcellularLocation>
</comment>
<dbReference type="eggNOG" id="COG0760">
    <property type="taxonomic scope" value="Bacteria"/>
</dbReference>
<reference evidence="5 6" key="1">
    <citation type="journal article" date="2014" name="FEMS Microbiol. Lett.">
        <title>Draft genome sequences of three Holospora species (Holospora obtusa, Holospora undulata, and Holospora elegans), endonuclear symbiotic bacteria of the ciliate Paramecium caudatum.</title>
        <authorList>
            <person name="Dohra H."/>
            <person name="Tanaka K."/>
            <person name="Suzuki T."/>
            <person name="Fujishima M."/>
            <person name="Suzuki H."/>
        </authorList>
    </citation>
    <scope>NUCLEOTIDE SEQUENCE [LARGE SCALE GENOMIC DNA]</scope>
    <source>
        <strain evidence="5 6">F1</strain>
    </source>
</reference>
<evidence type="ECO:0000313" key="5">
    <source>
        <dbReference type="EMBL" id="ETZ06949.1"/>
    </source>
</evidence>
<dbReference type="Pfam" id="PF13624">
    <property type="entry name" value="SurA_N_3"/>
    <property type="match status" value="1"/>
</dbReference>
<protein>
    <submittedName>
        <fullName evidence="5">Periplasmic folding chaperone</fullName>
    </submittedName>
</protein>
<evidence type="ECO:0000256" key="4">
    <source>
        <dbReference type="ARBA" id="ARBA00023186"/>
    </source>
</evidence>
<evidence type="ECO:0000256" key="3">
    <source>
        <dbReference type="ARBA" id="ARBA00023136"/>
    </source>
</evidence>
<dbReference type="EMBL" id="AWTR02000074">
    <property type="protein sequence ID" value="ETZ06949.1"/>
    <property type="molecule type" value="Genomic_DNA"/>
</dbReference>
<proteinExistence type="predicted"/>
<dbReference type="AlphaFoldDB" id="W6TE76"/>
<dbReference type="STRING" id="1399147.P618_200847"/>
<keyword evidence="6" id="KW-1185">Reference proteome</keyword>
<dbReference type="PANTHER" id="PTHR47529:SF1">
    <property type="entry name" value="PERIPLASMIC CHAPERONE PPID"/>
    <property type="match status" value="1"/>
</dbReference>
<keyword evidence="4" id="KW-0143">Chaperone</keyword>
<dbReference type="PANTHER" id="PTHR47529">
    <property type="entry name" value="PEPTIDYL-PROLYL CIS-TRANS ISOMERASE D"/>
    <property type="match status" value="1"/>
</dbReference>